<evidence type="ECO:0000313" key="3">
    <source>
        <dbReference type="Proteomes" id="UP001438707"/>
    </source>
</evidence>
<evidence type="ECO:0000256" key="1">
    <source>
        <dbReference type="ARBA" id="ARBA00005598"/>
    </source>
</evidence>
<comment type="caution">
    <text evidence="2">The sequence shown here is derived from an EMBL/GenBank/DDBJ whole genome shotgun (WGS) entry which is preliminary data.</text>
</comment>
<reference evidence="2 3" key="1">
    <citation type="journal article" date="2024" name="Nat. Commun.">
        <title>Phylogenomics reveals the evolutionary origins of lichenization in chlorophyte algae.</title>
        <authorList>
            <person name="Puginier C."/>
            <person name="Libourel C."/>
            <person name="Otte J."/>
            <person name="Skaloud P."/>
            <person name="Haon M."/>
            <person name="Grisel S."/>
            <person name="Petersen M."/>
            <person name="Berrin J.G."/>
            <person name="Delaux P.M."/>
            <person name="Dal Grande F."/>
            <person name="Keller J."/>
        </authorList>
    </citation>
    <scope>NUCLEOTIDE SEQUENCE [LARGE SCALE GENOMIC DNA]</scope>
    <source>
        <strain evidence="2 3">SAG 2145</strain>
    </source>
</reference>
<gene>
    <name evidence="2" type="ORF">WJX74_007588</name>
</gene>
<dbReference type="Gene3D" id="3.40.50.1820">
    <property type="entry name" value="alpha/beta hydrolase"/>
    <property type="match status" value="1"/>
</dbReference>
<name>A0AAW1S573_9CHLO</name>
<dbReference type="Proteomes" id="UP001438707">
    <property type="component" value="Unassembled WGS sequence"/>
</dbReference>
<comment type="similarity">
    <text evidence="1">Belongs to the NDRG family.</text>
</comment>
<sequence length="338" mass="37047">MALAGGSLGYAPIHAEEHDSDLTKRLTSEVSVEMPQVVLGERQFVETSLGFCAVTITGDRRKTPCVTFHDVGTNHETCFASIMLQSSPGAILGQNCCFYHIDAPGSESRPRPLDAAAAGMTMDKLVVMTADIIRHYGLQQMIGLGVGAGAWVLAAYAARYPQNGGFMGLTLLSPPTQTCGWGEYISGNNTLTAMSVFGFSPMVRSHFLNRLYSYTTRCSGNGHSHDFLRVTDRDMSSLQSAGVYAYYQALLKRPDLSQGLLSLTCRILLVLGEESMYYNQALELSDRMQHARCQVVSVPDASILACDDRPEKLFVPLRHFLERLQEDGLGSDWNLNVD</sequence>
<dbReference type="PANTHER" id="PTHR11034">
    <property type="entry name" value="N-MYC DOWNSTREAM REGULATED"/>
    <property type="match status" value="1"/>
</dbReference>
<evidence type="ECO:0008006" key="4">
    <source>
        <dbReference type="Google" id="ProtNLM"/>
    </source>
</evidence>
<protein>
    <recommendedName>
        <fullName evidence="4">AB hydrolase-1 domain-containing protein</fullName>
    </recommendedName>
</protein>
<organism evidence="2 3">
    <name type="scientific">Apatococcus lobatus</name>
    <dbReference type="NCBI Taxonomy" id="904363"/>
    <lineage>
        <taxon>Eukaryota</taxon>
        <taxon>Viridiplantae</taxon>
        <taxon>Chlorophyta</taxon>
        <taxon>core chlorophytes</taxon>
        <taxon>Trebouxiophyceae</taxon>
        <taxon>Chlorellales</taxon>
        <taxon>Chlorellaceae</taxon>
        <taxon>Apatococcus</taxon>
    </lineage>
</organism>
<keyword evidence="3" id="KW-1185">Reference proteome</keyword>
<dbReference type="SUPFAM" id="SSF53474">
    <property type="entry name" value="alpha/beta-Hydrolases"/>
    <property type="match status" value="1"/>
</dbReference>
<accession>A0AAW1S573</accession>
<dbReference type="Pfam" id="PF03096">
    <property type="entry name" value="Ndr"/>
    <property type="match status" value="1"/>
</dbReference>
<dbReference type="AlphaFoldDB" id="A0AAW1S573"/>
<dbReference type="EMBL" id="JALJOS010000003">
    <property type="protein sequence ID" value="KAK9841545.1"/>
    <property type="molecule type" value="Genomic_DNA"/>
</dbReference>
<dbReference type="InterPro" id="IPR004142">
    <property type="entry name" value="NDRG"/>
</dbReference>
<dbReference type="InterPro" id="IPR029058">
    <property type="entry name" value="AB_hydrolase_fold"/>
</dbReference>
<proteinExistence type="inferred from homology"/>
<evidence type="ECO:0000313" key="2">
    <source>
        <dbReference type="EMBL" id="KAK9841545.1"/>
    </source>
</evidence>